<dbReference type="AlphaFoldDB" id="A0A2C1LN39"/>
<feature type="compositionally biased region" description="Basic and acidic residues" evidence="1">
    <location>
        <begin position="26"/>
        <end position="93"/>
    </location>
</feature>
<feature type="region of interest" description="Disordered" evidence="1">
    <location>
        <begin position="18"/>
        <end position="107"/>
    </location>
</feature>
<evidence type="ECO:0000313" key="2">
    <source>
        <dbReference type="EMBL" id="PGT99862.1"/>
    </source>
</evidence>
<comment type="caution">
    <text evidence="2">The sequence shown here is derived from an EMBL/GenBank/DDBJ whole genome shotgun (WGS) entry which is preliminary data.</text>
</comment>
<dbReference type="RefSeq" id="WP_098859023.1">
    <property type="nucleotide sequence ID" value="NZ_NUMG01000025.1"/>
</dbReference>
<protein>
    <recommendedName>
        <fullName evidence="4">JAB domain-containing protein</fullName>
    </recommendedName>
</protein>
<gene>
    <name evidence="2" type="ORF">COD19_18190</name>
</gene>
<organism evidence="2 3">
    <name type="scientific">Bacillus cereus</name>
    <dbReference type="NCBI Taxonomy" id="1396"/>
    <lineage>
        <taxon>Bacteria</taxon>
        <taxon>Bacillati</taxon>
        <taxon>Bacillota</taxon>
        <taxon>Bacilli</taxon>
        <taxon>Bacillales</taxon>
        <taxon>Bacillaceae</taxon>
        <taxon>Bacillus</taxon>
        <taxon>Bacillus cereus group</taxon>
    </lineage>
</organism>
<dbReference type="EMBL" id="NUMG01000025">
    <property type="protein sequence ID" value="PGT99862.1"/>
    <property type="molecule type" value="Genomic_DNA"/>
</dbReference>
<sequence length="376" mass="42518">MTINFFDLFNQEVQEENVVKTSAEQAIKERKEDVKSEITIKEETSNKEVESKVDISKNDTAAEQKNNTEVKEEKASASSKKNEKAANKKEKGTAKNTKKSAVKMPANNCNGDSLDEINENTVIRHNAFGDILLTDFFTIEEIQGGIGEPGQEEGEVKIRKINGEDIRKKLEEIHPSFVEEITIMVYFEKHNAVFPIIQAGTKGACSNSEHTPRFSLRNLLPGGKIPFQTLADFISIAKKISDAYGREIHGDIYYDKEKNRFLLDFPGQIIHKYWVKPETNIYMQIDFLKVAEIHSHHTMPAEPSELDDSSERANIIYCIIGNINNVFPDVFVRTCYKNKHYVLDAADVFGTIDRPSCNYDLSCVSLAPKESESMHA</sequence>
<evidence type="ECO:0000313" key="3">
    <source>
        <dbReference type="Proteomes" id="UP000225766"/>
    </source>
</evidence>
<accession>A0A2C1LN39</accession>
<evidence type="ECO:0000256" key="1">
    <source>
        <dbReference type="SAM" id="MobiDB-lite"/>
    </source>
</evidence>
<name>A0A2C1LN39_BACCE</name>
<evidence type="ECO:0008006" key="4">
    <source>
        <dbReference type="Google" id="ProtNLM"/>
    </source>
</evidence>
<proteinExistence type="predicted"/>
<reference evidence="2 3" key="1">
    <citation type="submission" date="2017-09" db="EMBL/GenBank/DDBJ databases">
        <title>Large-scale bioinformatics analysis of Bacillus genomes uncovers conserved roles of natural products in bacterial physiology.</title>
        <authorList>
            <consortium name="Agbiome Team Llc"/>
            <person name="Bleich R.M."/>
            <person name="Grubbs K.J."/>
            <person name="Santa Maria K.C."/>
            <person name="Allen S.E."/>
            <person name="Farag S."/>
            <person name="Shank E.A."/>
            <person name="Bowers A."/>
        </authorList>
    </citation>
    <scope>NUCLEOTIDE SEQUENCE [LARGE SCALE GENOMIC DNA]</scope>
    <source>
        <strain evidence="2 3">AFS040105</strain>
    </source>
</reference>
<dbReference type="Proteomes" id="UP000225766">
    <property type="component" value="Unassembled WGS sequence"/>
</dbReference>